<dbReference type="GO" id="GO:0000160">
    <property type="term" value="P:phosphorelay signal transduction system"/>
    <property type="evidence" value="ECO:0007669"/>
    <property type="project" value="UniProtKB-KW"/>
</dbReference>
<evidence type="ECO:0000313" key="8">
    <source>
        <dbReference type="Proteomes" id="UP001143400"/>
    </source>
</evidence>
<evidence type="ECO:0000313" key="5">
    <source>
        <dbReference type="EMBL" id="GLK55383.1"/>
    </source>
</evidence>
<gene>
    <name evidence="5" type="ORF">GCM10008170_14020</name>
    <name evidence="6" type="ORF">JOD31_000304</name>
</gene>
<evidence type="ECO:0000256" key="3">
    <source>
        <dbReference type="SAM" id="MobiDB-lite"/>
    </source>
</evidence>
<reference evidence="6 7" key="2">
    <citation type="submission" date="2021-01" db="EMBL/GenBank/DDBJ databases">
        <title>Genomic Encyclopedia of Type Strains, Phase IV (KMG-IV): sequencing the most valuable type-strain genomes for metagenomic binning, comparative biology and taxonomic classification.</title>
        <authorList>
            <person name="Goeker M."/>
        </authorList>
    </citation>
    <scope>NUCLEOTIDE SEQUENCE [LARGE SCALE GENOMIC DNA]</scope>
    <source>
        <strain evidence="6 7">DSM 6130</strain>
    </source>
</reference>
<dbReference type="Proteomes" id="UP001143400">
    <property type="component" value="Unassembled WGS sequence"/>
</dbReference>
<dbReference type="InterPro" id="IPR036641">
    <property type="entry name" value="HPT_dom_sf"/>
</dbReference>
<dbReference type="PROSITE" id="PS50894">
    <property type="entry name" value="HPT"/>
    <property type="match status" value="1"/>
</dbReference>
<evidence type="ECO:0000256" key="1">
    <source>
        <dbReference type="ARBA" id="ARBA00023012"/>
    </source>
</evidence>
<dbReference type="EMBL" id="BSFF01000002">
    <property type="protein sequence ID" value="GLK55383.1"/>
    <property type="molecule type" value="Genomic_DNA"/>
</dbReference>
<dbReference type="InterPro" id="IPR008207">
    <property type="entry name" value="Sig_transdc_His_kin_Hpt_dom"/>
</dbReference>
<feature type="modified residue" description="Phosphohistidine" evidence="2">
    <location>
        <position position="57"/>
    </location>
</feature>
<dbReference type="AlphaFoldDB" id="A0A9W6IRX7"/>
<dbReference type="RefSeq" id="WP_204948557.1">
    <property type="nucleotide sequence ID" value="NZ_BSFF01000002.1"/>
</dbReference>
<feature type="region of interest" description="Disordered" evidence="3">
    <location>
        <begin position="82"/>
        <end position="102"/>
    </location>
</feature>
<evidence type="ECO:0000313" key="7">
    <source>
        <dbReference type="Proteomes" id="UP000758856"/>
    </source>
</evidence>
<evidence type="ECO:0000256" key="2">
    <source>
        <dbReference type="PROSITE-ProRule" id="PRU00110"/>
    </source>
</evidence>
<keyword evidence="6" id="KW-0418">Kinase</keyword>
<reference evidence="5" key="1">
    <citation type="journal article" date="2014" name="Int. J. Syst. Evol. Microbiol.">
        <title>Complete genome sequence of Corynebacterium casei LMG S-19264T (=DSM 44701T), isolated from a smear-ripened cheese.</title>
        <authorList>
            <consortium name="US DOE Joint Genome Institute (JGI-PGF)"/>
            <person name="Walter F."/>
            <person name="Albersmeier A."/>
            <person name="Kalinowski J."/>
            <person name="Ruckert C."/>
        </authorList>
    </citation>
    <scope>NUCLEOTIDE SEQUENCE</scope>
    <source>
        <strain evidence="5">VKM B-1606</strain>
    </source>
</reference>
<comment type="caution">
    <text evidence="5">The sequence shown here is derived from an EMBL/GenBank/DDBJ whole genome shotgun (WGS) entry which is preliminary data.</text>
</comment>
<name>A0A9W6IRX7_9HYPH</name>
<keyword evidence="6" id="KW-0808">Transferase</keyword>
<dbReference type="SUPFAM" id="SSF47226">
    <property type="entry name" value="Histidine-containing phosphotransfer domain, HPT domain"/>
    <property type="match status" value="1"/>
</dbReference>
<keyword evidence="7" id="KW-1185">Reference proteome</keyword>
<organism evidence="5 8">
    <name type="scientific">Methylopila capsulata</name>
    <dbReference type="NCBI Taxonomy" id="61654"/>
    <lineage>
        <taxon>Bacteria</taxon>
        <taxon>Pseudomonadati</taxon>
        <taxon>Pseudomonadota</taxon>
        <taxon>Alphaproteobacteria</taxon>
        <taxon>Hyphomicrobiales</taxon>
        <taxon>Methylopilaceae</taxon>
        <taxon>Methylopila</taxon>
    </lineage>
</organism>
<accession>A0A9W6IRX7</accession>
<dbReference type="Pfam" id="PF01627">
    <property type="entry name" value="Hpt"/>
    <property type="match status" value="1"/>
</dbReference>
<dbReference type="GO" id="GO:0004672">
    <property type="term" value="F:protein kinase activity"/>
    <property type="evidence" value="ECO:0007669"/>
    <property type="project" value="UniProtKB-ARBA"/>
</dbReference>
<dbReference type="Proteomes" id="UP000758856">
    <property type="component" value="Unassembled WGS sequence"/>
</dbReference>
<keyword evidence="1" id="KW-0902">Two-component regulatory system</keyword>
<evidence type="ECO:0000313" key="6">
    <source>
        <dbReference type="EMBL" id="MBM7850092.1"/>
    </source>
</evidence>
<dbReference type="Gene3D" id="1.20.120.160">
    <property type="entry name" value="HPT domain"/>
    <property type="match status" value="1"/>
</dbReference>
<reference evidence="5" key="3">
    <citation type="submission" date="2023-01" db="EMBL/GenBank/DDBJ databases">
        <authorList>
            <person name="Sun Q."/>
            <person name="Evtushenko L."/>
        </authorList>
    </citation>
    <scope>NUCLEOTIDE SEQUENCE</scope>
    <source>
        <strain evidence="5">VKM B-1606</strain>
    </source>
</reference>
<keyword evidence="2" id="KW-0597">Phosphoprotein</keyword>
<protein>
    <submittedName>
        <fullName evidence="6">Chemotaxis protein histidine kinase CheA</fullName>
    </submittedName>
</protein>
<dbReference type="EMBL" id="JAFBCY010000001">
    <property type="protein sequence ID" value="MBM7850092.1"/>
    <property type="molecule type" value="Genomic_DNA"/>
</dbReference>
<proteinExistence type="predicted"/>
<feature type="domain" description="HPt" evidence="4">
    <location>
        <begin position="15"/>
        <end position="102"/>
    </location>
</feature>
<evidence type="ECO:0000259" key="4">
    <source>
        <dbReference type="PROSITE" id="PS50894"/>
    </source>
</evidence>
<sequence>MADGEAERRAKITAAVEAVRARFLVSFEDKLAELGNLAAAAAAGDDEARIALQRGLHTIAGTAATLGLHDLGAEARVLEASIERGESPTAEDLRQKLRTPDD</sequence>